<dbReference type="InterPro" id="IPR021323">
    <property type="entry name" value="DUF2927"/>
</dbReference>
<keyword evidence="4" id="KW-1185">Reference proteome</keyword>
<comment type="caution">
    <text evidence="3">The sequence shown here is derived from an EMBL/GenBank/DDBJ whole genome shotgun (WGS) entry which is preliminary data.</text>
</comment>
<reference evidence="3" key="1">
    <citation type="submission" date="2022-07" db="EMBL/GenBank/DDBJ databases">
        <authorList>
            <person name="Otstavnykh N."/>
            <person name="Isaeva M."/>
            <person name="Bystritskaya E."/>
        </authorList>
    </citation>
    <scope>NUCLEOTIDE SEQUENCE</scope>
    <source>
        <strain evidence="3">KCTC 52189</strain>
    </source>
</reference>
<feature type="signal peptide" evidence="2">
    <location>
        <begin position="1"/>
        <end position="25"/>
    </location>
</feature>
<reference evidence="3" key="2">
    <citation type="submission" date="2023-02" db="EMBL/GenBank/DDBJ databases">
        <title>'Rhodoalgimonas zhirmunskyi' gen. nov., isolated from a red alga.</title>
        <authorList>
            <person name="Nedashkovskaya O.I."/>
            <person name="Otstavnykh N.Y."/>
            <person name="Bystritskaya E.P."/>
            <person name="Balabanova L.A."/>
            <person name="Isaeva M.P."/>
        </authorList>
    </citation>
    <scope>NUCLEOTIDE SEQUENCE</scope>
    <source>
        <strain evidence="3">KCTC 52189</strain>
    </source>
</reference>
<name>A0AAE4B508_9RHOB</name>
<dbReference type="EMBL" id="JANHAX010000003">
    <property type="protein sequence ID" value="MDQ2090785.1"/>
    <property type="molecule type" value="Genomic_DNA"/>
</dbReference>
<gene>
    <name evidence="3" type="ORF">NO357_12815</name>
</gene>
<feature type="chain" id="PRO_5042043679" evidence="2">
    <location>
        <begin position="26"/>
        <end position="320"/>
    </location>
</feature>
<dbReference type="Pfam" id="PF11150">
    <property type="entry name" value="DUF2927"/>
    <property type="match status" value="1"/>
</dbReference>
<feature type="compositionally biased region" description="Polar residues" evidence="1">
    <location>
        <begin position="39"/>
        <end position="52"/>
    </location>
</feature>
<dbReference type="AlphaFoldDB" id="A0AAE4B508"/>
<proteinExistence type="predicted"/>
<dbReference type="PROSITE" id="PS51257">
    <property type="entry name" value="PROKAR_LIPOPROTEIN"/>
    <property type="match status" value="1"/>
</dbReference>
<protein>
    <submittedName>
        <fullName evidence="3">DUF2927 domain-containing protein</fullName>
    </submittedName>
</protein>
<dbReference type="RefSeq" id="WP_306736052.1">
    <property type="nucleotide sequence ID" value="NZ_JANHAX010000003.1"/>
</dbReference>
<evidence type="ECO:0000313" key="3">
    <source>
        <dbReference type="EMBL" id="MDQ2090785.1"/>
    </source>
</evidence>
<evidence type="ECO:0000256" key="2">
    <source>
        <dbReference type="SAM" id="SignalP"/>
    </source>
</evidence>
<evidence type="ECO:0000256" key="1">
    <source>
        <dbReference type="SAM" id="MobiDB-lite"/>
    </source>
</evidence>
<accession>A0AAE4B508</accession>
<evidence type="ECO:0000313" key="4">
    <source>
        <dbReference type="Proteomes" id="UP001226762"/>
    </source>
</evidence>
<dbReference type="Proteomes" id="UP001226762">
    <property type="component" value="Unassembled WGS sequence"/>
</dbReference>
<organism evidence="3 4">
    <name type="scientific">Marimonas arenosa</name>
    <dbReference type="NCBI Taxonomy" id="1795305"/>
    <lineage>
        <taxon>Bacteria</taxon>
        <taxon>Pseudomonadati</taxon>
        <taxon>Pseudomonadota</taxon>
        <taxon>Alphaproteobacteria</taxon>
        <taxon>Rhodobacterales</taxon>
        <taxon>Paracoccaceae</taxon>
        <taxon>Marimonas</taxon>
    </lineage>
</organism>
<feature type="region of interest" description="Disordered" evidence="1">
    <location>
        <begin position="30"/>
        <end position="54"/>
    </location>
</feature>
<keyword evidence="2" id="KW-0732">Signal</keyword>
<sequence length="320" mass="35233">MAIRAKLTKAVLTLSGSVLLSACLAQTPTLKPQTRPAGLTQSAKPETPQGPSAESLALSRYYTRVQNDLLAQGLMRTDGGGPDTRYGPDDLLRNFERIAFINEHPLDSVGPADGSISDLHRWQKPVRMRIEFGDTVSAEDRATDTDFISSYAARLRRITGHPIGITRSTSANFHVLVMSADDRDQMLTRVRQIMPGASSGTLAVFRNLSRPTYCLVVAEPGGRTGSEYKTAIALIRAEHPPLLRRSCIHEELAQGLGLTNDSPRARPSIFNDDEEFAYLTTHDEMLLKMLYDKRLQPGMSLDEARPIAAQIARELTATNF</sequence>